<comment type="subcellular location">
    <subcellularLocation>
        <location evidence="1">Membrane</location>
        <topology evidence="1">Multi-pass membrane protein</topology>
    </subcellularLocation>
</comment>
<dbReference type="InterPro" id="IPR051533">
    <property type="entry name" value="WaaL-like"/>
</dbReference>
<comment type="caution">
    <text evidence="8">The sequence shown here is derived from an EMBL/GenBank/DDBJ whole genome shotgun (WGS) entry which is preliminary data.</text>
</comment>
<keyword evidence="4 6" id="KW-0472">Membrane</keyword>
<evidence type="ECO:0000313" key="9">
    <source>
        <dbReference type="Proteomes" id="UP000183085"/>
    </source>
</evidence>
<feature type="transmembrane region" description="Helical" evidence="6">
    <location>
        <begin position="272"/>
        <end position="289"/>
    </location>
</feature>
<dbReference type="SMART" id="SM00028">
    <property type="entry name" value="TPR"/>
    <property type="match status" value="6"/>
</dbReference>
<feature type="transmembrane region" description="Helical" evidence="6">
    <location>
        <begin position="436"/>
        <end position="456"/>
    </location>
</feature>
<reference evidence="8 9" key="1">
    <citation type="journal article" date="2016" name="Environ. Microbiol.">
        <title>Genomic resolution of a cold subsurface aquifer community provides metabolic insights for novel microbes adapted to high CO concentrations.</title>
        <authorList>
            <person name="Probst A.J."/>
            <person name="Castelle C.J."/>
            <person name="Singh A."/>
            <person name="Brown C.T."/>
            <person name="Anantharaman K."/>
            <person name="Sharon I."/>
            <person name="Hug L.A."/>
            <person name="Burstein D."/>
            <person name="Emerson J.B."/>
            <person name="Thomas B.C."/>
            <person name="Banfield J.F."/>
        </authorList>
    </citation>
    <scope>NUCLEOTIDE SEQUENCE [LARGE SCALE GENOMIC DNA]</scope>
    <source>
        <strain evidence="8">CG2_30_40_21</strain>
    </source>
</reference>
<dbReference type="Pfam" id="PF04932">
    <property type="entry name" value="Wzy_C"/>
    <property type="match status" value="1"/>
</dbReference>
<evidence type="ECO:0000256" key="3">
    <source>
        <dbReference type="ARBA" id="ARBA00022989"/>
    </source>
</evidence>
<accession>A0A1J5E3F2</accession>
<feature type="transmembrane region" description="Helical" evidence="6">
    <location>
        <begin position="468"/>
        <end position="489"/>
    </location>
</feature>
<evidence type="ECO:0000256" key="1">
    <source>
        <dbReference type="ARBA" id="ARBA00004141"/>
    </source>
</evidence>
<gene>
    <name evidence="8" type="ORF">AUJ95_01285</name>
</gene>
<evidence type="ECO:0000256" key="2">
    <source>
        <dbReference type="ARBA" id="ARBA00022692"/>
    </source>
</evidence>
<feature type="repeat" description="TPR" evidence="5">
    <location>
        <begin position="710"/>
        <end position="743"/>
    </location>
</feature>
<evidence type="ECO:0000256" key="5">
    <source>
        <dbReference type="PROSITE-ProRule" id="PRU00339"/>
    </source>
</evidence>
<feature type="transmembrane region" description="Helical" evidence="6">
    <location>
        <begin position="384"/>
        <end position="403"/>
    </location>
</feature>
<feature type="transmembrane region" description="Helical" evidence="6">
    <location>
        <begin position="199"/>
        <end position="217"/>
    </location>
</feature>
<feature type="transmembrane region" description="Helical" evidence="6">
    <location>
        <begin position="224"/>
        <end position="241"/>
    </location>
</feature>
<feature type="repeat" description="TPR" evidence="5">
    <location>
        <begin position="494"/>
        <end position="527"/>
    </location>
</feature>
<keyword evidence="3 6" id="KW-1133">Transmembrane helix</keyword>
<evidence type="ECO:0000313" key="8">
    <source>
        <dbReference type="EMBL" id="OIP42861.1"/>
    </source>
</evidence>
<dbReference type="PANTHER" id="PTHR37422:SF13">
    <property type="entry name" value="LIPOPOLYSACCHARIDE BIOSYNTHESIS PROTEIN PA4999-RELATED"/>
    <property type="match status" value="1"/>
</dbReference>
<dbReference type="EMBL" id="MNYI01000035">
    <property type="protein sequence ID" value="OIP42861.1"/>
    <property type="molecule type" value="Genomic_DNA"/>
</dbReference>
<sequence length="757" mass="84372">MKKHKKLKQSHEHKTISIKDTVFAKGTALFARVDENLMRWMVLLILIGTPLIIDSRLSSIELGKAALSWVFTCGCLFIWSIKIGISGRMMVPRTSLNIPLLVFLFSCILSTCFSILPYMSMVGEYKRSEGLLTLINYATLCYLCINFINETIYMKKGAIILVVVGVIAAVCGILQPFGIDLSRWGSGGVPISFFGNQNYAGGYMAMVIFFAVGLFLSSNTKWHIILAGIGSLLIYACLIITKNRGGFLGLLVGLIIFAVLNRVEIWKKRKMVAIAGLIIILTTAGLCLHEKTSPLPKLTGTIQIVKSQGKEKIEAAGTFANRIQIWKTTLHIIMDNPILGIGPDALRMAATRYETLEFIHAEGGYNVLIDKAHNEMLDIAATRGLIGLAVYLWILISFFIFAGRLWKRMKYPDKWLVSASIAAIVSYLIQNEVGFGVVPTSTLFWVLIGSIVGIGAKHVAHTLSINPLVRIILPIAAIILCVVIIRYSFLACKADVYYKNALALSQQQDLDQAIYMYEKALEYNPGEEFYYGEMLAVYSTISDRSKESFDKFLKRAEDAVRINPHHAYYYNILSSAYGKAFVSYGDTSARGKAIDACNRALELKPLFGDPHNNLAAIYVHEQKYKEAMDEISRAIKIYPKHAEYHRISGELQVQQGLKIKGIASLEKAVLYDPSMVNVWASLGRLYFEAGSLSKAGKMMQQAILLNPNNPRYHGELGSVYFKQGMLDKAACEFNAALKIIPNDAYFRQMLGLCHQRN</sequence>
<keyword evidence="2 6" id="KW-0812">Transmembrane</keyword>
<proteinExistence type="predicted"/>
<feature type="domain" description="O-antigen ligase-related" evidence="7">
    <location>
        <begin position="231"/>
        <end position="392"/>
    </location>
</feature>
<dbReference type="AlphaFoldDB" id="A0A1J5E3F2"/>
<protein>
    <recommendedName>
        <fullName evidence="7">O-antigen ligase-related domain-containing protein</fullName>
    </recommendedName>
</protein>
<evidence type="ECO:0000256" key="4">
    <source>
        <dbReference type="ARBA" id="ARBA00023136"/>
    </source>
</evidence>
<keyword evidence="5" id="KW-0802">TPR repeat</keyword>
<dbReference type="GO" id="GO:0016020">
    <property type="term" value="C:membrane"/>
    <property type="evidence" value="ECO:0007669"/>
    <property type="project" value="UniProtKB-SubCell"/>
</dbReference>
<feature type="transmembrane region" description="Helical" evidence="6">
    <location>
        <begin position="97"/>
        <end position="119"/>
    </location>
</feature>
<dbReference type="PANTHER" id="PTHR37422">
    <property type="entry name" value="TEICHURONIC ACID BIOSYNTHESIS PROTEIN TUAE"/>
    <property type="match status" value="1"/>
</dbReference>
<feature type="transmembrane region" description="Helical" evidence="6">
    <location>
        <begin position="160"/>
        <end position="179"/>
    </location>
</feature>
<dbReference type="InterPro" id="IPR011990">
    <property type="entry name" value="TPR-like_helical_dom_sf"/>
</dbReference>
<dbReference type="InterPro" id="IPR007016">
    <property type="entry name" value="O-antigen_ligase-rel_domated"/>
</dbReference>
<dbReference type="STRING" id="1817895.AUJ95_01285"/>
<dbReference type="Gene3D" id="1.25.40.10">
    <property type="entry name" value="Tetratricopeptide repeat domain"/>
    <property type="match status" value="1"/>
</dbReference>
<feature type="repeat" description="TPR" evidence="5">
    <location>
        <begin position="676"/>
        <end position="709"/>
    </location>
</feature>
<feature type="repeat" description="TPR" evidence="5">
    <location>
        <begin position="608"/>
        <end position="641"/>
    </location>
</feature>
<evidence type="ECO:0000259" key="7">
    <source>
        <dbReference type="Pfam" id="PF04932"/>
    </source>
</evidence>
<dbReference type="Proteomes" id="UP000183085">
    <property type="component" value="Unassembled WGS sequence"/>
</dbReference>
<dbReference type="PROSITE" id="PS50293">
    <property type="entry name" value="TPR_REGION"/>
    <property type="match status" value="1"/>
</dbReference>
<feature type="transmembrane region" description="Helical" evidence="6">
    <location>
        <begin position="247"/>
        <end position="265"/>
    </location>
</feature>
<evidence type="ECO:0000256" key="6">
    <source>
        <dbReference type="SAM" id="Phobius"/>
    </source>
</evidence>
<organism evidence="8 9">
    <name type="scientific">Candidatus Desantisbacteria bacterium CG2_30_40_21</name>
    <dbReference type="NCBI Taxonomy" id="1817895"/>
    <lineage>
        <taxon>Bacteria</taxon>
        <taxon>Candidatus Desantisiibacteriota</taxon>
    </lineage>
</organism>
<name>A0A1J5E3F2_9BACT</name>
<dbReference type="PROSITE" id="PS50005">
    <property type="entry name" value="TPR"/>
    <property type="match status" value="4"/>
</dbReference>
<feature type="transmembrane region" description="Helical" evidence="6">
    <location>
        <begin position="37"/>
        <end position="53"/>
    </location>
</feature>
<dbReference type="SUPFAM" id="SSF48452">
    <property type="entry name" value="TPR-like"/>
    <property type="match status" value="1"/>
</dbReference>
<dbReference type="Pfam" id="PF13181">
    <property type="entry name" value="TPR_8"/>
    <property type="match status" value="2"/>
</dbReference>
<dbReference type="InterPro" id="IPR019734">
    <property type="entry name" value="TPR_rpt"/>
</dbReference>
<feature type="transmembrane region" description="Helical" evidence="6">
    <location>
        <begin position="131"/>
        <end position="148"/>
    </location>
</feature>
<feature type="transmembrane region" description="Helical" evidence="6">
    <location>
        <begin position="65"/>
        <end position="85"/>
    </location>
</feature>
<dbReference type="Pfam" id="PF13414">
    <property type="entry name" value="TPR_11"/>
    <property type="match status" value="1"/>
</dbReference>